<evidence type="ECO:0000259" key="15">
    <source>
        <dbReference type="Pfam" id="PF02463"/>
    </source>
</evidence>
<reference evidence="17" key="1">
    <citation type="journal article" date="2019" name="Int. J. Syst. Evol. Microbiol.">
        <title>The Global Catalogue of Microorganisms (GCM) 10K type strain sequencing project: providing services to taxonomists for standard genome sequencing and annotation.</title>
        <authorList>
            <consortium name="The Broad Institute Genomics Platform"/>
            <consortium name="The Broad Institute Genome Sequencing Center for Infectious Disease"/>
            <person name="Wu L."/>
            <person name="Ma J."/>
        </authorList>
    </citation>
    <scope>NUCLEOTIDE SEQUENCE [LARGE SCALE GENOMIC DNA]</scope>
    <source>
        <strain evidence="17">JCM 14560</strain>
    </source>
</reference>
<dbReference type="Gene3D" id="3.40.50.300">
    <property type="entry name" value="P-loop containing nucleotide triphosphate hydrolases"/>
    <property type="match status" value="1"/>
</dbReference>
<dbReference type="Pfam" id="PF02463">
    <property type="entry name" value="SMC_N"/>
    <property type="match status" value="1"/>
</dbReference>
<keyword evidence="6 13" id="KW-0547">Nucleotide-binding</keyword>
<evidence type="ECO:0000256" key="1">
    <source>
        <dbReference type="ARBA" id="ARBA00004496"/>
    </source>
</evidence>
<dbReference type="InterPro" id="IPR042174">
    <property type="entry name" value="RecF_2"/>
</dbReference>
<keyword evidence="10 13" id="KW-0234">DNA repair</keyword>
<dbReference type="InterPro" id="IPR003395">
    <property type="entry name" value="RecF/RecN/SMC_N"/>
</dbReference>
<evidence type="ECO:0000256" key="13">
    <source>
        <dbReference type="HAMAP-Rule" id="MF_00365"/>
    </source>
</evidence>
<dbReference type="PROSITE" id="PS00617">
    <property type="entry name" value="RECF_1"/>
    <property type="match status" value="1"/>
</dbReference>
<evidence type="ECO:0000256" key="6">
    <source>
        <dbReference type="ARBA" id="ARBA00022741"/>
    </source>
</evidence>
<keyword evidence="11 13" id="KW-0742">SOS response</keyword>
<feature type="domain" description="RecF/RecN/SMC N-terminal" evidence="15">
    <location>
        <begin position="3"/>
        <end position="359"/>
    </location>
</feature>
<evidence type="ECO:0000256" key="11">
    <source>
        <dbReference type="ARBA" id="ARBA00023236"/>
    </source>
</evidence>
<feature type="binding site" evidence="13">
    <location>
        <begin position="30"/>
        <end position="37"/>
    </location>
    <ligand>
        <name>ATP</name>
        <dbReference type="ChEBI" id="CHEBI:30616"/>
    </ligand>
</feature>
<gene>
    <name evidence="13 16" type="primary">recF</name>
    <name evidence="16" type="ORF">GCM10009760_11760</name>
</gene>
<accession>A0ABP5KR21</accession>
<evidence type="ECO:0000256" key="3">
    <source>
        <dbReference type="ARBA" id="ARBA00020170"/>
    </source>
</evidence>
<protein>
    <recommendedName>
        <fullName evidence="3 13">DNA replication and repair protein RecF</fullName>
    </recommendedName>
</protein>
<keyword evidence="5 13" id="KW-0235">DNA replication</keyword>
<comment type="subcellular location">
    <subcellularLocation>
        <location evidence="1 13 14">Cytoplasm</location>
    </subcellularLocation>
</comment>
<dbReference type="PROSITE" id="PS00618">
    <property type="entry name" value="RECF_2"/>
    <property type="match status" value="1"/>
</dbReference>
<evidence type="ECO:0000256" key="8">
    <source>
        <dbReference type="ARBA" id="ARBA00022840"/>
    </source>
</evidence>
<evidence type="ECO:0000256" key="2">
    <source>
        <dbReference type="ARBA" id="ARBA00008016"/>
    </source>
</evidence>
<dbReference type="PANTHER" id="PTHR32182">
    <property type="entry name" value="DNA REPLICATION AND REPAIR PROTEIN RECF"/>
    <property type="match status" value="1"/>
</dbReference>
<evidence type="ECO:0000256" key="5">
    <source>
        <dbReference type="ARBA" id="ARBA00022705"/>
    </source>
</evidence>
<evidence type="ECO:0000256" key="7">
    <source>
        <dbReference type="ARBA" id="ARBA00022763"/>
    </source>
</evidence>
<comment type="function">
    <text evidence="12 13 14">The RecF protein is involved in DNA metabolism; it is required for DNA replication and normal SOS inducibility. RecF binds preferentially to single-stranded, linear DNA. It also seems to bind ATP.</text>
</comment>
<dbReference type="HAMAP" id="MF_00365">
    <property type="entry name" value="RecF"/>
    <property type="match status" value="1"/>
</dbReference>
<keyword evidence="17" id="KW-1185">Reference proteome</keyword>
<organism evidence="16 17">
    <name type="scientific">Kitasatospora kazusensis</name>
    <dbReference type="NCBI Taxonomy" id="407974"/>
    <lineage>
        <taxon>Bacteria</taxon>
        <taxon>Bacillati</taxon>
        <taxon>Actinomycetota</taxon>
        <taxon>Actinomycetes</taxon>
        <taxon>Kitasatosporales</taxon>
        <taxon>Streptomycetaceae</taxon>
        <taxon>Kitasatospora</taxon>
    </lineage>
</organism>
<evidence type="ECO:0000256" key="12">
    <source>
        <dbReference type="ARBA" id="ARBA00025401"/>
    </source>
</evidence>
<keyword evidence="4 13" id="KW-0963">Cytoplasm</keyword>
<evidence type="ECO:0000256" key="14">
    <source>
        <dbReference type="RuleBase" id="RU000578"/>
    </source>
</evidence>
<evidence type="ECO:0000256" key="4">
    <source>
        <dbReference type="ARBA" id="ARBA00022490"/>
    </source>
</evidence>
<evidence type="ECO:0000256" key="9">
    <source>
        <dbReference type="ARBA" id="ARBA00023125"/>
    </source>
</evidence>
<sequence>MHVAHLSLADFRSYTRAEVPLDPGVTAFVGPNGQGKTNLVEAIGYVATLGSHRVATDAPLIRLGAERAVVRTSILRTGPSGEGRTTLVELEITPGKANRARINRSDNVRPRDVLGLLRTVLFAPEDLSLVKGDPGERRRFLDELLTARAPRLAGVRQDYERVLKQRNALLKTAAAARRSGGGRGADLSTLEVWDGHLAQAGAELTAFRLHLVDALQPLVAQAYEQLAPGGGETVLEYRSSFEGERPASREEAEQQLLAALEQVRGQEVARGLTLVGPHRDELGLRLGPLPAKGYASHGESWSYALALRLASYELLRSDGGEPVLILDDVFAELDARRRDRLAELVAGAEQVLVTAAVPEDVPKALAGARFAVADGDVTRIH</sequence>
<keyword evidence="7 13" id="KW-0227">DNA damage</keyword>
<dbReference type="SUPFAM" id="SSF52540">
    <property type="entry name" value="P-loop containing nucleoside triphosphate hydrolases"/>
    <property type="match status" value="1"/>
</dbReference>
<dbReference type="Gene3D" id="1.20.1050.90">
    <property type="entry name" value="RecF/RecN/SMC, N-terminal domain"/>
    <property type="match status" value="1"/>
</dbReference>
<dbReference type="InterPro" id="IPR027417">
    <property type="entry name" value="P-loop_NTPase"/>
</dbReference>
<comment type="similarity">
    <text evidence="2 13 14">Belongs to the RecF family.</text>
</comment>
<name>A0ABP5KR21_9ACTN</name>
<comment type="caution">
    <text evidence="16">The sequence shown here is derived from an EMBL/GenBank/DDBJ whole genome shotgun (WGS) entry which is preliminary data.</text>
</comment>
<evidence type="ECO:0000313" key="16">
    <source>
        <dbReference type="EMBL" id="GAA2134421.1"/>
    </source>
</evidence>
<dbReference type="NCBIfam" id="TIGR00611">
    <property type="entry name" value="recf"/>
    <property type="match status" value="1"/>
</dbReference>
<keyword evidence="8 13" id="KW-0067">ATP-binding</keyword>
<dbReference type="PANTHER" id="PTHR32182:SF0">
    <property type="entry name" value="DNA REPLICATION AND REPAIR PROTEIN RECF"/>
    <property type="match status" value="1"/>
</dbReference>
<dbReference type="InterPro" id="IPR001238">
    <property type="entry name" value="DNA-binding_RecF"/>
</dbReference>
<dbReference type="RefSeq" id="WP_344461429.1">
    <property type="nucleotide sequence ID" value="NZ_BAAANT010000004.1"/>
</dbReference>
<dbReference type="EMBL" id="BAAANT010000004">
    <property type="protein sequence ID" value="GAA2134421.1"/>
    <property type="molecule type" value="Genomic_DNA"/>
</dbReference>
<evidence type="ECO:0000256" key="10">
    <source>
        <dbReference type="ARBA" id="ARBA00023204"/>
    </source>
</evidence>
<proteinExistence type="inferred from homology"/>
<keyword evidence="9 13" id="KW-0238">DNA-binding</keyword>
<dbReference type="Proteomes" id="UP001422759">
    <property type="component" value="Unassembled WGS sequence"/>
</dbReference>
<dbReference type="InterPro" id="IPR018078">
    <property type="entry name" value="DNA-binding_RecF_CS"/>
</dbReference>
<evidence type="ECO:0000313" key="17">
    <source>
        <dbReference type="Proteomes" id="UP001422759"/>
    </source>
</evidence>